<sequence length="159" mass="18236">MYQNDLVEPSREGELDEYFGKLLKVSDKFGEQCTKGSSNDRYEADGRAKIRNVMPPENVLKCVEYEEPPRGIEAETLIDVMRRLHSLTAVRCALFSSKYTSLDKVPRNNFALEYDDTIEKNMQCIECFMKAIVCLVLEIKQLVISTFLWLSISNAPVLK</sequence>
<accession>A0AAD5QFA8</accession>
<gene>
    <name evidence="1" type="ORF">KIN20_005612</name>
</gene>
<dbReference type="EMBL" id="JAHQIW010000773">
    <property type="protein sequence ID" value="KAJ1349933.1"/>
    <property type="molecule type" value="Genomic_DNA"/>
</dbReference>
<dbReference type="AlphaFoldDB" id="A0AAD5QFA8"/>
<evidence type="ECO:0000313" key="2">
    <source>
        <dbReference type="Proteomes" id="UP001196413"/>
    </source>
</evidence>
<keyword evidence="2" id="KW-1185">Reference proteome</keyword>
<reference evidence="1" key="1">
    <citation type="submission" date="2021-06" db="EMBL/GenBank/DDBJ databases">
        <title>Parelaphostrongylus tenuis whole genome reference sequence.</title>
        <authorList>
            <person name="Garwood T.J."/>
            <person name="Larsen P.A."/>
            <person name="Fountain-Jones N.M."/>
            <person name="Garbe J.R."/>
            <person name="Macchietto M.G."/>
            <person name="Kania S.A."/>
            <person name="Gerhold R.W."/>
            <person name="Richards J.E."/>
            <person name="Wolf T.M."/>
        </authorList>
    </citation>
    <scope>NUCLEOTIDE SEQUENCE</scope>
    <source>
        <strain evidence="1">MNPRO001-30</strain>
        <tissue evidence="1">Meninges</tissue>
    </source>
</reference>
<proteinExistence type="predicted"/>
<name>A0AAD5QFA8_PARTN</name>
<dbReference type="Proteomes" id="UP001196413">
    <property type="component" value="Unassembled WGS sequence"/>
</dbReference>
<organism evidence="1 2">
    <name type="scientific">Parelaphostrongylus tenuis</name>
    <name type="common">Meningeal worm</name>
    <dbReference type="NCBI Taxonomy" id="148309"/>
    <lineage>
        <taxon>Eukaryota</taxon>
        <taxon>Metazoa</taxon>
        <taxon>Ecdysozoa</taxon>
        <taxon>Nematoda</taxon>
        <taxon>Chromadorea</taxon>
        <taxon>Rhabditida</taxon>
        <taxon>Rhabditina</taxon>
        <taxon>Rhabditomorpha</taxon>
        <taxon>Strongyloidea</taxon>
        <taxon>Metastrongylidae</taxon>
        <taxon>Parelaphostrongylus</taxon>
    </lineage>
</organism>
<protein>
    <submittedName>
        <fullName evidence="1">Uncharacterized protein</fullName>
    </submittedName>
</protein>
<comment type="caution">
    <text evidence="1">The sequence shown here is derived from an EMBL/GenBank/DDBJ whole genome shotgun (WGS) entry which is preliminary data.</text>
</comment>
<evidence type="ECO:0000313" key="1">
    <source>
        <dbReference type="EMBL" id="KAJ1349933.1"/>
    </source>
</evidence>